<proteinExistence type="predicted"/>
<dbReference type="PANTHER" id="PTHR43228">
    <property type="entry name" value="TWO-COMPONENT RESPONSE REGULATOR"/>
    <property type="match status" value="1"/>
</dbReference>
<dbReference type="AlphaFoldDB" id="A0A7W1XCQ6"/>
<evidence type="ECO:0000313" key="4">
    <source>
        <dbReference type="Proteomes" id="UP000530514"/>
    </source>
</evidence>
<organism evidence="3 4">
    <name type="scientific">Thermoactinomyces daqus</name>
    <dbReference type="NCBI Taxonomy" id="1329516"/>
    <lineage>
        <taxon>Bacteria</taxon>
        <taxon>Bacillati</taxon>
        <taxon>Bacillota</taxon>
        <taxon>Bacilli</taxon>
        <taxon>Bacillales</taxon>
        <taxon>Thermoactinomycetaceae</taxon>
        <taxon>Thermoactinomyces</taxon>
    </lineage>
</organism>
<keyword evidence="1" id="KW-0597">Phosphoprotein</keyword>
<dbReference type="Gene3D" id="3.40.50.2300">
    <property type="match status" value="1"/>
</dbReference>
<reference evidence="3 4" key="1">
    <citation type="submission" date="2020-07" db="EMBL/GenBank/DDBJ databases">
        <authorList>
            <person name="Feng H."/>
        </authorList>
    </citation>
    <scope>NUCLEOTIDE SEQUENCE [LARGE SCALE GENOMIC DNA]</scope>
    <source>
        <strain evidence="4">s-11</strain>
    </source>
</reference>
<evidence type="ECO:0000313" key="3">
    <source>
        <dbReference type="EMBL" id="MBA4544211.1"/>
    </source>
</evidence>
<feature type="domain" description="Response regulatory" evidence="2">
    <location>
        <begin position="2"/>
        <end position="117"/>
    </location>
</feature>
<dbReference type="GO" id="GO:0000160">
    <property type="term" value="P:phosphorelay signal transduction system"/>
    <property type="evidence" value="ECO:0007669"/>
    <property type="project" value="InterPro"/>
</dbReference>
<comment type="caution">
    <text evidence="3">The sequence shown here is derived from an EMBL/GenBank/DDBJ whole genome shotgun (WGS) entry which is preliminary data.</text>
</comment>
<dbReference type="OrthoDB" id="1684633at2"/>
<dbReference type="InterPro" id="IPR052048">
    <property type="entry name" value="ST_Response_Regulator"/>
</dbReference>
<accession>A0A7W1XCQ6</accession>
<dbReference type="Pfam" id="PF00072">
    <property type="entry name" value="Response_reg"/>
    <property type="match status" value="1"/>
</dbReference>
<dbReference type="PROSITE" id="PS50110">
    <property type="entry name" value="RESPONSE_REGULATORY"/>
    <property type="match status" value="1"/>
</dbReference>
<evidence type="ECO:0000259" key="2">
    <source>
        <dbReference type="PROSITE" id="PS50110"/>
    </source>
</evidence>
<dbReference type="InterPro" id="IPR011006">
    <property type="entry name" value="CheY-like_superfamily"/>
</dbReference>
<dbReference type="EMBL" id="JACEIP010000031">
    <property type="protein sequence ID" value="MBA4544211.1"/>
    <property type="molecule type" value="Genomic_DNA"/>
</dbReference>
<dbReference type="PANTHER" id="PTHR43228:SF8">
    <property type="entry name" value="TRANSCRIPTIONAL REGULATORY PROTEIN GLNL"/>
    <property type="match status" value="1"/>
</dbReference>
<sequence>MRFYIVDDDKTTRWILAEIIEEGGLGEVVGEAENGAQIDSNLLRMKRVDILLIDQMMPERDGLETIRQLQDFQGKIVMISQFSSEEIKEEAYALKIEYYITKPIVRNEVNRILTNICEMIRKEALIHSITQGVLGYQSGRLMEGQKGK</sequence>
<protein>
    <submittedName>
        <fullName evidence="3">Response regulator</fullName>
    </submittedName>
</protein>
<dbReference type="Proteomes" id="UP000530514">
    <property type="component" value="Unassembled WGS sequence"/>
</dbReference>
<evidence type="ECO:0000256" key="1">
    <source>
        <dbReference type="PROSITE-ProRule" id="PRU00169"/>
    </source>
</evidence>
<dbReference type="InterPro" id="IPR001789">
    <property type="entry name" value="Sig_transdc_resp-reg_receiver"/>
</dbReference>
<keyword evidence="4" id="KW-1185">Reference proteome</keyword>
<dbReference type="RefSeq" id="WP_052154311.1">
    <property type="nucleotide sequence ID" value="NZ_JACEIP010000031.1"/>
</dbReference>
<name>A0A7W1XCQ6_9BACL</name>
<dbReference type="SMART" id="SM00448">
    <property type="entry name" value="REC"/>
    <property type="match status" value="1"/>
</dbReference>
<gene>
    <name evidence="3" type="ORF">H1164_15220</name>
</gene>
<feature type="modified residue" description="4-aspartylphosphate" evidence="1">
    <location>
        <position position="54"/>
    </location>
</feature>
<dbReference type="SUPFAM" id="SSF52172">
    <property type="entry name" value="CheY-like"/>
    <property type="match status" value="1"/>
</dbReference>